<feature type="binding site" evidence="8">
    <location>
        <position position="118"/>
    </location>
    <ligand>
        <name>Mg(2+)</name>
        <dbReference type="ChEBI" id="CHEBI:18420"/>
    </ligand>
</feature>
<comment type="caution">
    <text evidence="9">The sequence shown here is derived from an EMBL/GenBank/DDBJ whole genome shotgun (WGS) entry which is preliminary data.</text>
</comment>
<proteinExistence type="inferred from homology"/>
<dbReference type="GO" id="GO:0005829">
    <property type="term" value="C:cytosol"/>
    <property type="evidence" value="ECO:0007669"/>
    <property type="project" value="TreeGrafter"/>
</dbReference>
<dbReference type="PIRSF" id="PIRSF006755">
    <property type="entry name" value="DTB_synth"/>
    <property type="match status" value="1"/>
</dbReference>
<dbReference type="GO" id="GO:0004141">
    <property type="term" value="F:dethiobiotin synthase activity"/>
    <property type="evidence" value="ECO:0007669"/>
    <property type="project" value="UniProtKB-UniRule"/>
</dbReference>
<evidence type="ECO:0000256" key="3">
    <source>
        <dbReference type="ARBA" id="ARBA00022723"/>
    </source>
</evidence>
<keyword evidence="1 8" id="KW-0963">Cytoplasm</keyword>
<sequence>MLNKYKKIFITGTDTNVGKTYYSVKLLREFNAKGFSTIGVKPISTGYDIKSKINDDAEKLYDASSIKIPINEVNPFSFKEPISPNIAAKKENVDLSVEKIIQELNKLDKYNSDIQIIEGVGGWDVPINSNENMSDLVKKLNIPVILVISIKLGCLNHAILTSKAIMNDNVTAIGWIANRISKDEFEINENINTLKSKLKFKLLDII</sequence>
<comment type="subcellular location">
    <subcellularLocation>
        <location evidence="8">Cytoplasm</location>
    </subcellularLocation>
</comment>
<feature type="binding site" evidence="8">
    <location>
        <position position="56"/>
    </location>
    <ligand>
        <name>ATP</name>
        <dbReference type="ChEBI" id="CHEBI:30616"/>
    </ligand>
</feature>
<keyword evidence="7 8" id="KW-0460">Magnesium</keyword>
<dbReference type="PANTHER" id="PTHR43210:SF5">
    <property type="entry name" value="DETHIOBIOTIN SYNTHETASE"/>
    <property type="match status" value="1"/>
</dbReference>
<evidence type="ECO:0000256" key="4">
    <source>
        <dbReference type="ARBA" id="ARBA00022741"/>
    </source>
</evidence>
<dbReference type="InterPro" id="IPR027417">
    <property type="entry name" value="P-loop_NTPase"/>
</dbReference>
<feature type="binding site" evidence="8">
    <location>
        <position position="56"/>
    </location>
    <ligand>
        <name>Mg(2+)</name>
        <dbReference type="ChEBI" id="CHEBI:18420"/>
    </ligand>
</feature>
<comment type="catalytic activity">
    <reaction evidence="8">
        <text>(7R,8S)-7,8-diammoniononanoate + CO2 + ATP = (4R,5S)-dethiobiotin + ADP + phosphate + 3 H(+)</text>
        <dbReference type="Rhea" id="RHEA:15805"/>
        <dbReference type="ChEBI" id="CHEBI:15378"/>
        <dbReference type="ChEBI" id="CHEBI:16526"/>
        <dbReference type="ChEBI" id="CHEBI:30616"/>
        <dbReference type="ChEBI" id="CHEBI:43474"/>
        <dbReference type="ChEBI" id="CHEBI:149469"/>
        <dbReference type="ChEBI" id="CHEBI:149473"/>
        <dbReference type="ChEBI" id="CHEBI:456216"/>
        <dbReference type="EC" id="6.3.3.3"/>
    </reaction>
</comment>
<feature type="binding site" evidence="8">
    <location>
        <position position="20"/>
    </location>
    <ligand>
        <name>Mg(2+)</name>
        <dbReference type="ChEBI" id="CHEBI:18420"/>
    </ligand>
</feature>
<evidence type="ECO:0000313" key="9">
    <source>
        <dbReference type="EMBL" id="RST64252.1"/>
    </source>
</evidence>
<evidence type="ECO:0000256" key="7">
    <source>
        <dbReference type="ARBA" id="ARBA00022842"/>
    </source>
</evidence>
<keyword evidence="3 8" id="KW-0479">Metal-binding</keyword>
<reference evidence="10" key="1">
    <citation type="submission" date="2018-11" db="EMBL/GenBank/DDBJ databases">
        <title>Phylogenetic, genomic, and biogeographic characterization of a novel and ubiquitous marine invertebrate-associated Rickettsiales parasite, Candidatus Marinoinvertebrata rohwerii, gen. nov., sp. nov.</title>
        <authorList>
            <person name="Klinges J.G."/>
            <person name="Rosales S.M."/>
            <person name="Mcminds R."/>
            <person name="Shaver E.C."/>
            <person name="Shantz A."/>
            <person name="Peters E.C."/>
            <person name="Burkepile D.E."/>
            <person name="Silliman B.R."/>
            <person name="Vega Thurber R.L."/>
        </authorList>
    </citation>
    <scope>NUCLEOTIDE SEQUENCE [LARGE SCALE GENOMIC DNA]</scope>
    <source>
        <strain evidence="10">a_cerv_44</strain>
    </source>
</reference>
<accession>A0A429XG67</accession>
<gene>
    <name evidence="8 9" type="primary">bioD</name>
    <name evidence="9" type="ORF">EIC27_04850</name>
</gene>
<dbReference type="PANTHER" id="PTHR43210">
    <property type="entry name" value="DETHIOBIOTIN SYNTHETASE"/>
    <property type="match status" value="1"/>
</dbReference>
<comment type="caution">
    <text evidence="8">Lacks conserved residue(s) required for the propagation of feature annotation.</text>
</comment>
<dbReference type="CDD" id="cd03109">
    <property type="entry name" value="DTBS"/>
    <property type="match status" value="1"/>
</dbReference>
<dbReference type="GO" id="GO:0005524">
    <property type="term" value="F:ATP binding"/>
    <property type="evidence" value="ECO:0007669"/>
    <property type="project" value="UniProtKB-UniRule"/>
</dbReference>
<dbReference type="EC" id="6.3.3.3" evidence="8"/>
<dbReference type="HAMAP" id="MF_00336">
    <property type="entry name" value="BioD"/>
    <property type="match status" value="1"/>
</dbReference>
<dbReference type="SUPFAM" id="SSF52540">
    <property type="entry name" value="P-loop containing nucleoside triphosphate hydrolases"/>
    <property type="match status" value="1"/>
</dbReference>
<comment type="pathway">
    <text evidence="8">Cofactor biosynthesis; biotin biosynthesis; biotin from 7,8-diaminononanoate: step 1/2.</text>
</comment>
<dbReference type="Proteomes" id="UP000279470">
    <property type="component" value="Unassembled WGS sequence"/>
</dbReference>
<dbReference type="GO" id="GO:0009102">
    <property type="term" value="P:biotin biosynthetic process"/>
    <property type="evidence" value="ECO:0007669"/>
    <property type="project" value="UniProtKB-UniRule"/>
</dbReference>
<dbReference type="AlphaFoldDB" id="A0A429XG67"/>
<evidence type="ECO:0000313" key="10">
    <source>
        <dbReference type="Proteomes" id="UP000279470"/>
    </source>
</evidence>
<comment type="function">
    <text evidence="8">Catalyzes a mechanistically unusual reaction, the ATP-dependent insertion of CO2 between the N7 and N8 nitrogen atoms of 7,8-diaminopelargonic acid (DAPA, also called 7,8-diammoniononanoate) to form a ureido ring.</text>
</comment>
<evidence type="ECO:0000256" key="6">
    <source>
        <dbReference type="ARBA" id="ARBA00022840"/>
    </source>
</evidence>
<dbReference type="Pfam" id="PF13500">
    <property type="entry name" value="AAA_26"/>
    <property type="match status" value="1"/>
</dbReference>
<feature type="active site" evidence="8">
    <location>
        <position position="41"/>
    </location>
</feature>
<evidence type="ECO:0000256" key="8">
    <source>
        <dbReference type="HAMAP-Rule" id="MF_00336"/>
    </source>
</evidence>
<comment type="similarity">
    <text evidence="8">Belongs to the dethiobiotin synthetase family.</text>
</comment>
<evidence type="ECO:0000256" key="2">
    <source>
        <dbReference type="ARBA" id="ARBA00022598"/>
    </source>
</evidence>
<organism evidence="9 10">
    <name type="scientific">Candidatus Aquarickettsia rohweri</name>
    <dbReference type="NCBI Taxonomy" id="2602574"/>
    <lineage>
        <taxon>Bacteria</taxon>
        <taxon>Pseudomonadati</taxon>
        <taxon>Pseudomonadota</taxon>
        <taxon>Alphaproteobacteria</taxon>
        <taxon>Rickettsiales</taxon>
        <taxon>Candidatus Midichloriaceae</taxon>
        <taxon>Candidatus Aquarickettsia</taxon>
    </lineage>
</organism>
<dbReference type="InterPro" id="IPR004472">
    <property type="entry name" value="DTB_synth_BioD"/>
</dbReference>
<evidence type="ECO:0000256" key="5">
    <source>
        <dbReference type="ARBA" id="ARBA00022756"/>
    </source>
</evidence>
<dbReference type="RefSeq" id="WP_126044991.1">
    <property type="nucleotide sequence ID" value="NZ_RXFM01000066.1"/>
</dbReference>
<evidence type="ECO:0000256" key="1">
    <source>
        <dbReference type="ARBA" id="ARBA00022490"/>
    </source>
</evidence>
<name>A0A429XG67_9RICK</name>
<keyword evidence="4 8" id="KW-0547">Nucleotide-binding</keyword>
<dbReference type="UniPathway" id="UPA00078">
    <property type="reaction ID" value="UER00161"/>
</dbReference>
<keyword evidence="5 8" id="KW-0093">Biotin biosynthesis</keyword>
<feature type="binding site" evidence="8">
    <location>
        <begin position="178"/>
        <end position="179"/>
    </location>
    <ligand>
        <name>ATP</name>
        <dbReference type="ChEBI" id="CHEBI:30616"/>
    </ligand>
</feature>
<comment type="subunit">
    <text evidence="8">Homodimer.</text>
</comment>
<dbReference type="EMBL" id="RXFM01000066">
    <property type="protein sequence ID" value="RST64252.1"/>
    <property type="molecule type" value="Genomic_DNA"/>
</dbReference>
<dbReference type="Gene3D" id="3.40.50.300">
    <property type="entry name" value="P-loop containing nucleotide triphosphate hydrolases"/>
    <property type="match status" value="1"/>
</dbReference>
<dbReference type="NCBIfam" id="TIGR00347">
    <property type="entry name" value="bioD"/>
    <property type="match status" value="1"/>
</dbReference>
<keyword evidence="10" id="KW-1185">Reference proteome</keyword>
<dbReference type="GO" id="GO:0042803">
    <property type="term" value="F:protein homodimerization activity"/>
    <property type="evidence" value="ECO:0007669"/>
    <property type="project" value="UniProtKB-ARBA"/>
</dbReference>
<feature type="binding site" evidence="8">
    <location>
        <begin position="118"/>
        <end position="121"/>
    </location>
    <ligand>
        <name>ATP</name>
        <dbReference type="ChEBI" id="CHEBI:30616"/>
    </ligand>
</feature>
<feature type="binding site" evidence="8">
    <location>
        <begin position="16"/>
        <end position="21"/>
    </location>
    <ligand>
        <name>ATP</name>
        <dbReference type="ChEBI" id="CHEBI:30616"/>
    </ligand>
</feature>
<feature type="binding site" evidence="8">
    <location>
        <position position="45"/>
    </location>
    <ligand>
        <name>substrate</name>
    </ligand>
</feature>
<comment type="cofactor">
    <cofactor evidence="8">
        <name>Mg(2+)</name>
        <dbReference type="ChEBI" id="CHEBI:18420"/>
    </cofactor>
</comment>
<dbReference type="FunFam" id="3.40.50.300:FF:000292">
    <property type="entry name" value="ATP-dependent dethiobiotin synthetase BioD"/>
    <property type="match status" value="1"/>
</dbReference>
<dbReference type="GO" id="GO:0000287">
    <property type="term" value="F:magnesium ion binding"/>
    <property type="evidence" value="ECO:0007669"/>
    <property type="project" value="UniProtKB-UniRule"/>
</dbReference>
<protein>
    <recommendedName>
        <fullName evidence="8">ATP-dependent dethiobiotin synthetase BioD</fullName>
        <ecNumber evidence="8">6.3.3.3</ecNumber>
    </recommendedName>
    <alternativeName>
        <fullName evidence="8">DTB synthetase</fullName>
        <shortName evidence="8">DTBS</shortName>
    </alternativeName>
    <alternativeName>
        <fullName evidence="8">Dethiobiotin synthase</fullName>
    </alternativeName>
</protein>
<keyword evidence="2 8" id="KW-0436">Ligase</keyword>
<keyword evidence="6 8" id="KW-0067">ATP-binding</keyword>
<dbReference type="OrthoDB" id="9802097at2"/>